<feature type="repeat" description="ANK" evidence="3">
    <location>
        <begin position="190"/>
        <end position="222"/>
    </location>
</feature>
<dbReference type="PANTHER" id="PTHR24124">
    <property type="entry name" value="ANKYRIN REPEAT FAMILY A"/>
    <property type="match status" value="1"/>
</dbReference>
<dbReference type="SMART" id="SM00248">
    <property type="entry name" value="ANK"/>
    <property type="match status" value="5"/>
</dbReference>
<dbReference type="eggNOG" id="KOG0504">
    <property type="taxonomic scope" value="Eukaryota"/>
</dbReference>
<evidence type="ECO:0000256" key="1">
    <source>
        <dbReference type="ARBA" id="ARBA00022737"/>
    </source>
</evidence>
<dbReference type="KEGG" id="vcn:VOLCADRAFT_107946"/>
<dbReference type="InParanoid" id="D8UHC5"/>
<dbReference type="PROSITE" id="PS50297">
    <property type="entry name" value="ANK_REP_REGION"/>
    <property type="match status" value="3"/>
</dbReference>
<proteinExistence type="predicted"/>
<dbReference type="STRING" id="3068.D8UHC5"/>
<evidence type="ECO:0000313" key="4">
    <source>
        <dbReference type="EMBL" id="EFJ40905.1"/>
    </source>
</evidence>
<dbReference type="GO" id="GO:0010468">
    <property type="term" value="P:regulation of gene expression"/>
    <property type="evidence" value="ECO:0007669"/>
    <property type="project" value="TreeGrafter"/>
</dbReference>
<name>D8UHC5_VOLCA</name>
<dbReference type="GeneID" id="9623139"/>
<keyword evidence="5" id="KW-1185">Reference proteome</keyword>
<feature type="repeat" description="ANK" evidence="3">
    <location>
        <begin position="44"/>
        <end position="76"/>
    </location>
</feature>
<feature type="repeat" description="ANK" evidence="3">
    <location>
        <begin position="77"/>
        <end position="98"/>
    </location>
</feature>
<dbReference type="GO" id="GO:0005634">
    <property type="term" value="C:nucleus"/>
    <property type="evidence" value="ECO:0007669"/>
    <property type="project" value="TreeGrafter"/>
</dbReference>
<evidence type="ECO:0000256" key="3">
    <source>
        <dbReference type="PROSITE-ProRule" id="PRU00023"/>
    </source>
</evidence>
<dbReference type="InterPro" id="IPR036770">
    <property type="entry name" value="Ankyrin_rpt-contain_sf"/>
</dbReference>
<dbReference type="Gene3D" id="1.25.40.20">
    <property type="entry name" value="Ankyrin repeat-containing domain"/>
    <property type="match status" value="2"/>
</dbReference>
<dbReference type="AlphaFoldDB" id="D8UHC5"/>
<sequence length="351" mass="36153">MAFLKQWVLSGWTELHAAADAGDVAKVQHAVQKSPQDLDRTSREGQTALHLAAAKGFDVVVRELLARRAKTTLQDKAGRTPLHLAAAAGQVATTLELLGRCNRDPPETRSLLLSLRDCEGHCPLLAAVCAGKEGTCGVLLRGMETNRVRLCVDASGRGPLTLAVLRRHVHLLPLLAAAAGGPDTERDPATGGTPLHTAARLGLVAAVEVLLCQGASRTTRDNAGRTATEVALAAGQHAAYRVLREAQTPAHPHNAMATTMTTATTTATAATCHSLLLQPAAAVEGAAAAVTAPGDPDASSLGLSYTTVGAGTVAGGRGGGPGGARMQQLLPDGEPRPVAYPRMPEGASVYF</sequence>
<dbReference type="SUPFAM" id="SSF48403">
    <property type="entry name" value="Ankyrin repeat"/>
    <property type="match status" value="1"/>
</dbReference>
<dbReference type="Pfam" id="PF12796">
    <property type="entry name" value="Ank_2"/>
    <property type="match status" value="2"/>
</dbReference>
<evidence type="ECO:0000313" key="5">
    <source>
        <dbReference type="Proteomes" id="UP000001058"/>
    </source>
</evidence>
<dbReference type="PROSITE" id="PS50088">
    <property type="entry name" value="ANK_REPEAT"/>
    <property type="match status" value="3"/>
</dbReference>
<evidence type="ECO:0000256" key="2">
    <source>
        <dbReference type="ARBA" id="ARBA00023043"/>
    </source>
</evidence>
<dbReference type="Proteomes" id="UP000001058">
    <property type="component" value="Unassembled WGS sequence"/>
</dbReference>
<keyword evidence="2 3" id="KW-0040">ANK repeat</keyword>
<reference evidence="4 5" key="1">
    <citation type="journal article" date="2010" name="Science">
        <title>Genomic analysis of organismal complexity in the multicellular green alga Volvox carteri.</title>
        <authorList>
            <person name="Prochnik S.E."/>
            <person name="Umen J."/>
            <person name="Nedelcu A.M."/>
            <person name="Hallmann A."/>
            <person name="Miller S.M."/>
            <person name="Nishii I."/>
            <person name="Ferris P."/>
            <person name="Kuo A."/>
            <person name="Mitros T."/>
            <person name="Fritz-Laylin L.K."/>
            <person name="Hellsten U."/>
            <person name="Chapman J."/>
            <person name="Simakov O."/>
            <person name="Rensing S.A."/>
            <person name="Terry A."/>
            <person name="Pangilinan J."/>
            <person name="Kapitonov V."/>
            <person name="Jurka J."/>
            <person name="Salamov A."/>
            <person name="Shapiro H."/>
            <person name="Schmutz J."/>
            <person name="Grimwood J."/>
            <person name="Lindquist E."/>
            <person name="Lucas S."/>
            <person name="Grigoriev I.V."/>
            <person name="Schmitt R."/>
            <person name="Kirk D."/>
            <person name="Rokhsar D.S."/>
        </authorList>
    </citation>
    <scope>NUCLEOTIDE SEQUENCE [LARGE SCALE GENOMIC DNA]</scope>
    <source>
        <strain evidence="5">f. Nagariensis / Eve</strain>
    </source>
</reference>
<accession>D8UHC5</accession>
<dbReference type="PANTHER" id="PTHR24124:SF14">
    <property type="entry name" value="CHROMOSOME UNDETERMINED SCAFFOLD_25, WHOLE GENOME SHOTGUN SEQUENCE"/>
    <property type="match status" value="1"/>
</dbReference>
<dbReference type="InterPro" id="IPR002110">
    <property type="entry name" value="Ankyrin_rpt"/>
</dbReference>
<organism evidence="5">
    <name type="scientific">Volvox carteri f. nagariensis</name>
    <dbReference type="NCBI Taxonomy" id="3068"/>
    <lineage>
        <taxon>Eukaryota</taxon>
        <taxon>Viridiplantae</taxon>
        <taxon>Chlorophyta</taxon>
        <taxon>core chlorophytes</taxon>
        <taxon>Chlorophyceae</taxon>
        <taxon>CS clade</taxon>
        <taxon>Chlamydomonadales</taxon>
        <taxon>Volvocaceae</taxon>
        <taxon>Volvox</taxon>
    </lineage>
</organism>
<gene>
    <name evidence="4" type="ORF">VOLCADRAFT_107946</name>
</gene>
<protein>
    <submittedName>
        <fullName evidence="4">Uncharacterized protein</fullName>
    </submittedName>
</protein>
<keyword evidence="1" id="KW-0677">Repeat</keyword>
<dbReference type="RefSeq" id="XP_002958065.1">
    <property type="nucleotide sequence ID" value="XM_002958019.1"/>
</dbReference>
<dbReference type="OrthoDB" id="549650at2759"/>
<dbReference type="EMBL" id="GL378405">
    <property type="protein sequence ID" value="EFJ40905.1"/>
    <property type="molecule type" value="Genomic_DNA"/>
</dbReference>